<reference evidence="3" key="1">
    <citation type="submission" date="2023-08" db="EMBL/GenBank/DDBJ databases">
        <title>Pelteobagrus vachellii genome.</title>
        <authorList>
            <person name="Liu H."/>
        </authorList>
    </citation>
    <scope>NUCLEOTIDE SEQUENCE</scope>
    <source>
        <strain evidence="3">PRFRI_2022a</strain>
        <tissue evidence="3">Muscle</tissue>
    </source>
</reference>
<keyword evidence="2" id="KW-0812">Transmembrane</keyword>
<keyword evidence="2" id="KW-1133">Transmembrane helix</keyword>
<dbReference type="PANTHER" id="PTHR31493">
    <property type="entry name" value="NAZO FAMILY MEMBER"/>
    <property type="match status" value="1"/>
</dbReference>
<dbReference type="InterPro" id="IPR033369">
    <property type="entry name" value="C19orf12"/>
</dbReference>
<comment type="similarity">
    <text evidence="1">Belongs to the C19orf12 family.</text>
</comment>
<protein>
    <submittedName>
        <fullName evidence="3">Uncharacterized protein</fullName>
    </submittedName>
</protein>
<dbReference type="PANTHER" id="PTHR31493:SF1">
    <property type="entry name" value="PROTEIN C19ORF12"/>
    <property type="match status" value="1"/>
</dbReference>
<keyword evidence="4" id="KW-1185">Reference proteome</keyword>
<evidence type="ECO:0000313" key="4">
    <source>
        <dbReference type="Proteomes" id="UP001187315"/>
    </source>
</evidence>
<keyword evidence="2" id="KW-0472">Membrane</keyword>
<organism evidence="3 4">
    <name type="scientific">Tachysurus vachellii</name>
    <name type="common">Darkbarbel catfish</name>
    <name type="synonym">Pelteobagrus vachellii</name>
    <dbReference type="NCBI Taxonomy" id="175792"/>
    <lineage>
        <taxon>Eukaryota</taxon>
        <taxon>Metazoa</taxon>
        <taxon>Chordata</taxon>
        <taxon>Craniata</taxon>
        <taxon>Vertebrata</taxon>
        <taxon>Euteleostomi</taxon>
        <taxon>Actinopterygii</taxon>
        <taxon>Neopterygii</taxon>
        <taxon>Teleostei</taxon>
        <taxon>Ostariophysi</taxon>
        <taxon>Siluriformes</taxon>
        <taxon>Bagridae</taxon>
        <taxon>Tachysurus</taxon>
    </lineage>
</organism>
<accession>A0AA88MRW4</accession>
<dbReference type="AlphaFoldDB" id="A0AA88MRW4"/>
<evidence type="ECO:0000256" key="1">
    <source>
        <dbReference type="ARBA" id="ARBA00029457"/>
    </source>
</evidence>
<evidence type="ECO:0000313" key="3">
    <source>
        <dbReference type="EMBL" id="KAK2843845.1"/>
    </source>
</evidence>
<dbReference type="Proteomes" id="UP001187315">
    <property type="component" value="Unassembled WGS sequence"/>
</dbReference>
<name>A0AA88MRW4_TACVA</name>
<dbReference type="EMBL" id="JAVHJS010000011">
    <property type="protein sequence ID" value="KAK2843845.1"/>
    <property type="molecule type" value="Genomic_DNA"/>
</dbReference>
<sequence length="319" mass="34933">MARNQKNVMLHSEHKNVMLEAVAKHQNLHVTKKTQRRGSRSMETKEEEEMNLMLEAVAKNQNLHLTTMTPMRVVGIALVTGGLGMAFGPVGLAAGAVVGGVVTWMNEVPVIQAIKKLAAEIKEKLYTGVNALLNDWVWPTPEALLNRVLSSVKLVNEIIDLLQKIFKTIDMKTTGLHLESRSMETKEEEEMNLMLEAVAKNQNLHLTTMTPMRVVGIALVTGGLGMAFGPVGLAAGAVVGGVVTWMNEVPVIQAIKKLAAEIKEKLYTGVNALLNGWVWPTPEALLNRVLSSVKLVNEIIDLLQKIFKTIDMALAPKLL</sequence>
<feature type="transmembrane region" description="Helical" evidence="2">
    <location>
        <begin position="73"/>
        <end position="105"/>
    </location>
</feature>
<evidence type="ECO:0000256" key="2">
    <source>
        <dbReference type="SAM" id="Phobius"/>
    </source>
</evidence>
<gene>
    <name evidence="3" type="ORF">Q7C36_012060</name>
</gene>
<comment type="caution">
    <text evidence="3">The sequence shown here is derived from an EMBL/GenBank/DDBJ whole genome shotgun (WGS) entry which is preliminary data.</text>
</comment>
<proteinExistence type="inferred from homology"/>